<organism evidence="2">
    <name type="scientific">marine sediment metagenome</name>
    <dbReference type="NCBI Taxonomy" id="412755"/>
    <lineage>
        <taxon>unclassified sequences</taxon>
        <taxon>metagenomes</taxon>
        <taxon>ecological metagenomes</taxon>
    </lineage>
</organism>
<dbReference type="AlphaFoldDB" id="X0STQ5"/>
<dbReference type="InterPro" id="IPR009956">
    <property type="entry name" value="Post-segregation_anti-tox_CcdA"/>
</dbReference>
<evidence type="ECO:0000313" key="2">
    <source>
        <dbReference type="EMBL" id="GAF67195.1"/>
    </source>
</evidence>
<gene>
    <name evidence="2" type="ORF">S01H1_16616</name>
</gene>
<evidence type="ECO:0000256" key="1">
    <source>
        <dbReference type="ARBA" id="ARBA00022649"/>
    </source>
</evidence>
<comment type="caution">
    <text evidence="2">The sequence shown here is derived from an EMBL/GenBank/DDBJ whole genome shotgun (WGS) entry which is preliminary data.</text>
</comment>
<sequence length="75" mass="8397">MDAEVIQKAKALGLNISKISENAIIAYIERLEGISVVKSPENSPDNIAYVRLENDWCDRRGSNPGPLRGRQESYH</sequence>
<protein>
    <submittedName>
        <fullName evidence="2">Uncharacterized protein</fullName>
    </submittedName>
</protein>
<dbReference type="Pfam" id="PF07362">
    <property type="entry name" value="CcdA"/>
    <property type="match status" value="1"/>
</dbReference>
<proteinExistence type="predicted"/>
<accession>X0STQ5</accession>
<reference evidence="2" key="1">
    <citation type="journal article" date="2014" name="Front. Microbiol.">
        <title>High frequency of phylogenetically diverse reductive dehalogenase-homologous genes in deep subseafloor sedimentary metagenomes.</title>
        <authorList>
            <person name="Kawai M."/>
            <person name="Futagami T."/>
            <person name="Toyoda A."/>
            <person name="Takaki Y."/>
            <person name="Nishi S."/>
            <person name="Hori S."/>
            <person name="Arai W."/>
            <person name="Tsubouchi T."/>
            <person name="Morono Y."/>
            <person name="Uchiyama I."/>
            <person name="Ito T."/>
            <person name="Fujiyama A."/>
            <person name="Inagaki F."/>
            <person name="Takami H."/>
        </authorList>
    </citation>
    <scope>NUCLEOTIDE SEQUENCE</scope>
    <source>
        <strain evidence="2">Expedition CK06-06</strain>
    </source>
</reference>
<keyword evidence="1" id="KW-1277">Toxin-antitoxin system</keyword>
<dbReference type="EMBL" id="BARS01008751">
    <property type="protein sequence ID" value="GAF67195.1"/>
    <property type="molecule type" value="Genomic_DNA"/>
</dbReference>
<name>X0STQ5_9ZZZZ</name>